<evidence type="ECO:0000313" key="2">
    <source>
        <dbReference type="EMBL" id="OUC98530.1"/>
    </source>
</evidence>
<dbReference type="Pfam" id="PF13560">
    <property type="entry name" value="HTH_31"/>
    <property type="match status" value="1"/>
</dbReference>
<protein>
    <submittedName>
        <fullName evidence="2">Transcriptional regulator</fullName>
    </submittedName>
</protein>
<dbReference type="InterPro" id="IPR010982">
    <property type="entry name" value="Lambda_DNA-bd_dom_sf"/>
</dbReference>
<dbReference type="Proteomes" id="UP000194761">
    <property type="component" value="Unassembled WGS sequence"/>
</dbReference>
<proteinExistence type="predicted"/>
<dbReference type="PROSITE" id="PS50943">
    <property type="entry name" value="HTH_CROC1"/>
    <property type="match status" value="1"/>
</dbReference>
<keyword evidence="3" id="KW-1185">Reference proteome</keyword>
<comment type="caution">
    <text evidence="2">The sequence shown here is derived from an EMBL/GenBank/DDBJ whole genome shotgun (WGS) entry which is preliminary data.</text>
</comment>
<dbReference type="Pfam" id="PF19054">
    <property type="entry name" value="DUF5753"/>
    <property type="match status" value="1"/>
</dbReference>
<dbReference type="CDD" id="cd00093">
    <property type="entry name" value="HTH_XRE"/>
    <property type="match status" value="1"/>
</dbReference>
<gene>
    <name evidence="2" type="ORF">CA984_06560</name>
</gene>
<accession>A0A2C9ZMH2</accession>
<organism evidence="2 3">
    <name type="scientific">Streptosporangium minutum</name>
    <dbReference type="NCBI Taxonomy" id="569862"/>
    <lineage>
        <taxon>Bacteria</taxon>
        <taxon>Bacillati</taxon>
        <taxon>Actinomycetota</taxon>
        <taxon>Actinomycetes</taxon>
        <taxon>Streptosporangiales</taxon>
        <taxon>Streptosporangiaceae</taxon>
        <taxon>Streptosporangium</taxon>
    </lineage>
</organism>
<feature type="domain" description="HTH cro/C1-type" evidence="1">
    <location>
        <begin position="18"/>
        <end position="72"/>
    </location>
</feature>
<name>A0A2C9ZMH2_9ACTN</name>
<dbReference type="AlphaFoldDB" id="A0A2C9ZMH2"/>
<reference evidence="2 3" key="1">
    <citation type="submission" date="2017-05" db="EMBL/GenBank/DDBJ databases">
        <title>Biotechnological potential of actinobacteria isolated from South African environments.</title>
        <authorList>
            <person name="Le Roes-Hill M."/>
            <person name="Prins A."/>
            <person name="Durrell K.A."/>
        </authorList>
    </citation>
    <scope>NUCLEOTIDE SEQUENCE [LARGE SCALE GENOMIC DNA]</scope>
    <source>
        <strain evidence="2">M26</strain>
    </source>
</reference>
<evidence type="ECO:0000313" key="3">
    <source>
        <dbReference type="Proteomes" id="UP000194761"/>
    </source>
</evidence>
<dbReference type="SMART" id="SM00530">
    <property type="entry name" value="HTH_XRE"/>
    <property type="match status" value="1"/>
</dbReference>
<sequence>MRQTGSPTVRRRRLASELRHLRERAQLTLEEVGRQLGWSTSKISRIETSRVGVTLKDIGRLLELYKVDGSRRDELLKLTRDARKRGWWHAYNDLSDEYAAYIGLEAEAASMRSFASVVLPGLLQTEDYARAVIRAGLVLSPPGEVEHRIEIRMARQALLSQTEPLRLWAILDEAVIRRVIGGPAVMCSQLQRLLDITDLPNVTVQVLPFAAGAHSGTSGAFQIMEFPEPADPDVVFLENLTDSLYVERDADVYRYTVAFDHLRAKALDPDDSRRLIMETTAQRG</sequence>
<dbReference type="SUPFAM" id="SSF47413">
    <property type="entry name" value="lambda repressor-like DNA-binding domains"/>
    <property type="match status" value="1"/>
</dbReference>
<dbReference type="GO" id="GO:0003677">
    <property type="term" value="F:DNA binding"/>
    <property type="evidence" value="ECO:0007669"/>
    <property type="project" value="InterPro"/>
</dbReference>
<dbReference type="InterPro" id="IPR001387">
    <property type="entry name" value="Cro/C1-type_HTH"/>
</dbReference>
<dbReference type="EMBL" id="NGFP01000019">
    <property type="protein sequence ID" value="OUC98530.1"/>
    <property type="molecule type" value="Genomic_DNA"/>
</dbReference>
<dbReference type="InterPro" id="IPR043917">
    <property type="entry name" value="DUF5753"/>
</dbReference>
<evidence type="ECO:0000259" key="1">
    <source>
        <dbReference type="PROSITE" id="PS50943"/>
    </source>
</evidence>
<dbReference type="Gene3D" id="1.10.260.40">
    <property type="entry name" value="lambda repressor-like DNA-binding domains"/>
    <property type="match status" value="1"/>
</dbReference>